<keyword evidence="2" id="KW-0472">Membrane</keyword>
<feature type="compositionally biased region" description="Basic and acidic residues" evidence="1">
    <location>
        <begin position="448"/>
        <end position="457"/>
    </location>
</feature>
<name>A0A948RWX3_UNCEI</name>
<dbReference type="Proteomes" id="UP000777784">
    <property type="component" value="Unassembled WGS sequence"/>
</dbReference>
<sequence length="485" mass="53811">MITIFLVLLAISGLVDAALGIWAIAGWSSFTSFFLNGSTLGGTAQMMGFLLGLVLLFFSYLQVQAILWIRQENEDGYRIGLSFAIWLVASSVVMWLRFQMPIFLMIDGARGLILGVIGWVAIYSPNTISKLTLPTGSSHTKPGQEERPSTRGRRSSSSSRERYGSSRGRGSSSRDRGSSSRDHGSSRGRSDTRRSPGRDRRPSPPPAMDSPSEAQSSPRRSSSRRRTSTRRRSRPSDGDQAAAGPQTGAPEALDRSWNETPSVDQPKPYRSSRRGEPQQESSRSFNNDRNSHSSDHRRQTPRSSETRNRDFRLDREAPPEHLEERPIVESRPPLTESRDSTRDSSRAIPSPVSPPPRQRNGYEDRIEPVAAGPLEENDAPRVYREETGPPQNVLSPNPKDVISALGWFKPDGQERTQNPSEGGIHHRRKTSVRTGARFRPREKRNHRSTHDELENHDNAGGTGGGTQSKVGPVDAPVTPPDENRD</sequence>
<feature type="transmembrane region" description="Helical" evidence="2">
    <location>
        <begin position="76"/>
        <end position="96"/>
    </location>
</feature>
<reference evidence="3" key="1">
    <citation type="submission" date="2021-05" db="EMBL/GenBank/DDBJ databases">
        <title>Energy efficiency and biological interactions define the core microbiome of deep oligotrophic groundwater.</title>
        <authorList>
            <person name="Mehrshad M."/>
            <person name="Lopez-Fernandez M."/>
            <person name="Bell E."/>
            <person name="Bernier-Latmani R."/>
            <person name="Bertilsson S."/>
            <person name="Dopson M."/>
        </authorList>
    </citation>
    <scope>NUCLEOTIDE SEQUENCE</scope>
    <source>
        <strain evidence="3">Modern_marine.mb.64</strain>
    </source>
</reference>
<organism evidence="3 4">
    <name type="scientific">Eiseniibacteriota bacterium</name>
    <dbReference type="NCBI Taxonomy" id="2212470"/>
    <lineage>
        <taxon>Bacteria</taxon>
        <taxon>Candidatus Eiseniibacteriota</taxon>
    </lineage>
</organism>
<dbReference type="EMBL" id="JAHJDP010000042">
    <property type="protein sequence ID" value="MBU2691048.1"/>
    <property type="molecule type" value="Genomic_DNA"/>
</dbReference>
<keyword evidence="2" id="KW-1133">Transmembrane helix</keyword>
<feature type="compositionally biased region" description="Basic and acidic residues" evidence="1">
    <location>
        <begin position="378"/>
        <end position="387"/>
    </location>
</feature>
<evidence type="ECO:0000313" key="4">
    <source>
        <dbReference type="Proteomes" id="UP000777784"/>
    </source>
</evidence>
<feature type="compositionally biased region" description="Basic residues" evidence="1">
    <location>
        <begin position="221"/>
        <end position="233"/>
    </location>
</feature>
<feature type="compositionally biased region" description="Polar residues" evidence="1">
    <location>
        <begin position="131"/>
        <end position="141"/>
    </location>
</feature>
<feature type="compositionally biased region" description="Basic and acidic residues" evidence="1">
    <location>
        <begin position="172"/>
        <end position="202"/>
    </location>
</feature>
<protein>
    <submittedName>
        <fullName evidence="3">Uncharacterized protein</fullName>
    </submittedName>
</protein>
<accession>A0A948RWX3</accession>
<evidence type="ECO:0000313" key="3">
    <source>
        <dbReference type="EMBL" id="MBU2691048.1"/>
    </source>
</evidence>
<feature type="region of interest" description="Disordered" evidence="1">
    <location>
        <begin position="131"/>
        <end position="485"/>
    </location>
</feature>
<feature type="transmembrane region" description="Helical" evidence="2">
    <location>
        <begin position="47"/>
        <end position="69"/>
    </location>
</feature>
<feature type="compositionally biased region" description="Basic and acidic residues" evidence="1">
    <location>
        <begin position="336"/>
        <end position="345"/>
    </location>
</feature>
<dbReference type="AlphaFoldDB" id="A0A948RWX3"/>
<feature type="compositionally biased region" description="Polar residues" evidence="1">
    <location>
        <begin position="278"/>
        <end position="288"/>
    </location>
</feature>
<evidence type="ECO:0000256" key="1">
    <source>
        <dbReference type="SAM" id="MobiDB-lite"/>
    </source>
</evidence>
<feature type="compositionally biased region" description="Basic and acidic residues" evidence="1">
    <location>
        <begin position="289"/>
        <end position="328"/>
    </location>
</feature>
<feature type="compositionally biased region" description="Basic residues" evidence="1">
    <location>
        <begin position="425"/>
        <end position="447"/>
    </location>
</feature>
<gene>
    <name evidence="3" type="ORF">KJ970_08970</name>
</gene>
<proteinExistence type="predicted"/>
<comment type="caution">
    <text evidence="3">The sequence shown here is derived from an EMBL/GenBank/DDBJ whole genome shotgun (WGS) entry which is preliminary data.</text>
</comment>
<keyword evidence="2" id="KW-0812">Transmembrane</keyword>
<evidence type="ECO:0000256" key="2">
    <source>
        <dbReference type="SAM" id="Phobius"/>
    </source>
</evidence>